<gene>
    <name evidence="12" type="ORF">K8V16_11040</name>
</gene>
<dbReference type="InterPro" id="IPR003439">
    <property type="entry name" value="ABC_transporter-like_ATP-bd"/>
</dbReference>
<evidence type="ECO:0000256" key="1">
    <source>
        <dbReference type="ARBA" id="ARBA00004202"/>
    </source>
</evidence>
<evidence type="ECO:0000313" key="13">
    <source>
        <dbReference type="Proteomes" id="UP000789325"/>
    </source>
</evidence>
<reference evidence="12" key="2">
    <citation type="submission" date="2021-09" db="EMBL/GenBank/DDBJ databases">
        <authorList>
            <person name="Gilroy R."/>
        </authorList>
    </citation>
    <scope>NUCLEOTIDE SEQUENCE</scope>
    <source>
        <strain evidence="12">USAMLcec12-2067</strain>
    </source>
</reference>
<dbReference type="GO" id="GO:0016887">
    <property type="term" value="F:ATP hydrolysis activity"/>
    <property type="evidence" value="ECO:0007669"/>
    <property type="project" value="InterPro"/>
</dbReference>
<evidence type="ECO:0000313" key="12">
    <source>
        <dbReference type="EMBL" id="HJH44313.1"/>
    </source>
</evidence>
<accession>A0A9D3ADY5</accession>
<dbReference type="GO" id="GO:0043190">
    <property type="term" value="C:ATP-binding cassette (ABC) transporter complex"/>
    <property type="evidence" value="ECO:0007669"/>
    <property type="project" value="TreeGrafter"/>
</dbReference>
<comment type="similarity">
    <text evidence="2">Belongs to the ABC transporter superfamily.</text>
</comment>
<dbReference type="GO" id="GO:0005524">
    <property type="term" value="F:ATP binding"/>
    <property type="evidence" value="ECO:0007669"/>
    <property type="project" value="UniProtKB-KW"/>
</dbReference>
<dbReference type="EMBL" id="DYZL01000219">
    <property type="protein sequence ID" value="HJH44313.1"/>
    <property type="molecule type" value="Genomic_DNA"/>
</dbReference>
<dbReference type="InterPro" id="IPR017871">
    <property type="entry name" value="ABC_transporter-like_CS"/>
</dbReference>
<name>A0A9D3ADY5_9ACTN</name>
<reference evidence="12" key="1">
    <citation type="journal article" date="2021" name="PeerJ">
        <title>Extensive microbial diversity within the chicken gut microbiome revealed by metagenomics and culture.</title>
        <authorList>
            <person name="Gilroy R."/>
            <person name="Ravi A."/>
            <person name="Getino M."/>
            <person name="Pursley I."/>
            <person name="Horton D.L."/>
            <person name="Alikhan N.F."/>
            <person name="Baker D."/>
            <person name="Gharbi K."/>
            <person name="Hall N."/>
            <person name="Watson M."/>
            <person name="Adriaenssens E.M."/>
            <person name="Foster-Nyarko E."/>
            <person name="Jarju S."/>
            <person name="Secka A."/>
            <person name="Antonio M."/>
            <person name="Oren A."/>
            <person name="Chaudhuri R.R."/>
            <person name="La Ragione R."/>
            <person name="Hildebrand F."/>
            <person name="Pallen M.J."/>
        </authorList>
    </citation>
    <scope>NUCLEOTIDE SEQUENCE</scope>
    <source>
        <strain evidence="12">USAMLcec12-2067</strain>
    </source>
</reference>
<keyword evidence="3" id="KW-0813">Transport</keyword>
<dbReference type="PROSITE" id="PS50893">
    <property type="entry name" value="ABC_TRANSPORTER_2"/>
    <property type="match status" value="2"/>
</dbReference>
<organism evidence="12 13">
    <name type="scientific">Rubneribacter badeniensis</name>
    <dbReference type="NCBI Taxonomy" id="2070688"/>
    <lineage>
        <taxon>Bacteria</taxon>
        <taxon>Bacillati</taxon>
        <taxon>Actinomycetota</taxon>
        <taxon>Coriobacteriia</taxon>
        <taxon>Eggerthellales</taxon>
        <taxon>Eggerthellaceae</taxon>
        <taxon>Rubneribacter</taxon>
    </lineage>
</organism>
<dbReference type="PANTHER" id="PTHR43553">
    <property type="entry name" value="HEAVY METAL TRANSPORTER"/>
    <property type="match status" value="1"/>
</dbReference>
<dbReference type="SUPFAM" id="SSF52540">
    <property type="entry name" value="P-loop containing nucleoside triphosphate hydrolases"/>
    <property type="match status" value="2"/>
</dbReference>
<evidence type="ECO:0000256" key="7">
    <source>
        <dbReference type="ARBA" id="ARBA00022840"/>
    </source>
</evidence>
<dbReference type="InterPro" id="IPR015856">
    <property type="entry name" value="ABC_transpr_CbiO/EcfA_su"/>
</dbReference>
<evidence type="ECO:0000256" key="4">
    <source>
        <dbReference type="ARBA" id="ARBA00022475"/>
    </source>
</evidence>
<evidence type="ECO:0000256" key="8">
    <source>
        <dbReference type="ARBA" id="ARBA00022967"/>
    </source>
</evidence>
<comment type="caution">
    <text evidence="12">The sequence shown here is derived from an EMBL/GenBank/DDBJ whole genome shotgun (WGS) entry which is preliminary data.</text>
</comment>
<keyword evidence="5" id="KW-0677">Repeat</keyword>
<dbReference type="InterPro" id="IPR027417">
    <property type="entry name" value="P-loop_NTPase"/>
</dbReference>
<evidence type="ECO:0000256" key="5">
    <source>
        <dbReference type="ARBA" id="ARBA00022737"/>
    </source>
</evidence>
<evidence type="ECO:0000256" key="2">
    <source>
        <dbReference type="ARBA" id="ARBA00005417"/>
    </source>
</evidence>
<dbReference type="InterPro" id="IPR003593">
    <property type="entry name" value="AAA+_ATPase"/>
</dbReference>
<protein>
    <submittedName>
        <fullName evidence="12">ABC transporter ATP-binding protein</fullName>
    </submittedName>
</protein>
<dbReference type="AlphaFoldDB" id="A0A9D3ADY5"/>
<feature type="domain" description="ABC transporter" evidence="11">
    <location>
        <begin position="13"/>
        <end position="253"/>
    </location>
</feature>
<dbReference type="PANTHER" id="PTHR43553:SF23">
    <property type="entry name" value="ABC TRANSPORTER ATP-BINDING COMPONENT"/>
    <property type="match status" value="1"/>
</dbReference>
<dbReference type="CDD" id="cd03225">
    <property type="entry name" value="ABC_cobalt_CbiO_domain1"/>
    <property type="match status" value="1"/>
</dbReference>
<evidence type="ECO:0000259" key="11">
    <source>
        <dbReference type="PROSITE" id="PS50893"/>
    </source>
</evidence>
<evidence type="ECO:0000256" key="6">
    <source>
        <dbReference type="ARBA" id="ARBA00022741"/>
    </source>
</evidence>
<sequence>MAGKPTGNDALALDIRDVSFEYAEGRSGAGVYGISLQLEPGQVALLTGASGCGKTTVTRLANGLVPHYYEGTLSGRAQVAGVDVSAAPLYETARVAGSVFQNPKTQFFSVDVRGEVAFGCENLGLPVEDIEARVAAQAKAFDLEDLMGRSLFDLSGGQKQRIACAAATAASPALVVMDEPSSNLDFEGIAHLREAIRHWKAQGCAVLVAEHRLHYVANMADVVLYMERGRIARRWTGAEFAALPADALCDLGLRVRRVHDAFAAMGAASASSAAEPSEAEVQAAPAISPFKPEAPAAPAAATSQASAKALAIDDFRFAYRRGANATLALDIEHAELPQGGIVAVVGRNGAGKSTFAEALCGLNRCGGRLTVGGRAHGRKQRTRASFMVMQDVNHQLFAESVLDEVQLSLAEEDEASAHELLRALDLDDVADDHPLSLSGGQRQRVCVAAALASKKPLVVYDEPTSGLDLAHMRQVAALLRQVRDTGATQVVVTHDPEFILSCCSQVLEMESGRIMESYALDAAGMRRLEAFFARAQAVGGESWEKRPM</sequence>
<keyword evidence="4" id="KW-1003">Cell membrane</keyword>
<keyword evidence="9" id="KW-0472">Membrane</keyword>
<dbReference type="GO" id="GO:0042626">
    <property type="term" value="F:ATPase-coupled transmembrane transporter activity"/>
    <property type="evidence" value="ECO:0007669"/>
    <property type="project" value="TreeGrafter"/>
</dbReference>
<dbReference type="PROSITE" id="PS00211">
    <property type="entry name" value="ABC_TRANSPORTER_1"/>
    <property type="match status" value="1"/>
</dbReference>
<dbReference type="Gene3D" id="3.40.50.300">
    <property type="entry name" value="P-loop containing nucleotide triphosphate hydrolases"/>
    <property type="match status" value="2"/>
</dbReference>
<evidence type="ECO:0000256" key="9">
    <source>
        <dbReference type="ARBA" id="ARBA00023136"/>
    </source>
</evidence>
<comment type="function">
    <text evidence="10">Probably part of an ABC transporter complex. Responsible for energy coupling to the transport system.</text>
</comment>
<comment type="subcellular location">
    <subcellularLocation>
        <location evidence="1">Cell membrane</location>
        <topology evidence="1">Peripheral membrane protein</topology>
    </subcellularLocation>
</comment>
<dbReference type="Pfam" id="PF00005">
    <property type="entry name" value="ABC_tran"/>
    <property type="match status" value="2"/>
</dbReference>
<keyword evidence="6" id="KW-0547">Nucleotide-binding</keyword>
<keyword evidence="7 12" id="KW-0067">ATP-binding</keyword>
<proteinExistence type="inferred from homology"/>
<evidence type="ECO:0000256" key="10">
    <source>
        <dbReference type="ARBA" id="ARBA00025157"/>
    </source>
</evidence>
<dbReference type="SMART" id="SM00382">
    <property type="entry name" value="AAA"/>
    <property type="match status" value="2"/>
</dbReference>
<feature type="domain" description="ABC transporter" evidence="11">
    <location>
        <begin position="310"/>
        <end position="536"/>
    </location>
</feature>
<keyword evidence="8" id="KW-1278">Translocase</keyword>
<evidence type="ECO:0000256" key="3">
    <source>
        <dbReference type="ARBA" id="ARBA00022448"/>
    </source>
</evidence>
<dbReference type="Proteomes" id="UP000789325">
    <property type="component" value="Unassembled WGS sequence"/>
</dbReference>
<dbReference type="InterPro" id="IPR050095">
    <property type="entry name" value="ECF_ABC_transporter_ATP-bd"/>
</dbReference>